<dbReference type="PANTHER" id="PTHR46708">
    <property type="entry name" value="TENASCIN"/>
    <property type="match status" value="1"/>
</dbReference>
<keyword evidence="3" id="KW-0732">Signal</keyword>
<dbReference type="Gene3D" id="2.60.40.10">
    <property type="entry name" value="Immunoglobulins"/>
    <property type="match status" value="5"/>
</dbReference>
<dbReference type="EMBL" id="JAAABI010000001">
    <property type="protein sequence ID" value="NAY91246.1"/>
    <property type="molecule type" value="Genomic_DNA"/>
</dbReference>
<feature type="signal peptide" evidence="3">
    <location>
        <begin position="1"/>
        <end position="19"/>
    </location>
</feature>
<dbReference type="InterPro" id="IPR036116">
    <property type="entry name" value="FN3_sf"/>
</dbReference>
<protein>
    <recommendedName>
        <fullName evidence="4">Fibronectin type-III domain-containing protein</fullName>
    </recommendedName>
</protein>
<reference evidence="5" key="1">
    <citation type="submission" date="2020-01" db="EMBL/GenBank/DDBJ databases">
        <title>Muricauda ochracea sp. nov., isolated from a tidal flat of Garorim bay in Korea.</title>
        <authorList>
            <person name="Kim D."/>
            <person name="Yoo Y."/>
            <person name="Kim J.-J."/>
        </authorList>
    </citation>
    <scope>NUCLEOTIDE SEQUENCE</scope>
    <source>
        <strain evidence="5">JGD-17</strain>
    </source>
</reference>
<keyword evidence="2" id="KW-0175">Coiled coil</keyword>
<dbReference type="InterPro" id="IPR013783">
    <property type="entry name" value="Ig-like_fold"/>
</dbReference>
<dbReference type="Proteomes" id="UP000667650">
    <property type="component" value="Unassembled WGS sequence"/>
</dbReference>
<feature type="chain" id="PRO_5037768309" description="Fibronectin type-III domain-containing protein" evidence="3">
    <location>
        <begin position="20"/>
        <end position="788"/>
    </location>
</feature>
<dbReference type="Pfam" id="PF00041">
    <property type="entry name" value="fn3"/>
    <property type="match status" value="4"/>
</dbReference>
<feature type="domain" description="Fibronectin type-III" evidence="4">
    <location>
        <begin position="265"/>
        <end position="354"/>
    </location>
</feature>
<keyword evidence="1" id="KW-0677">Repeat</keyword>
<dbReference type="PROSITE" id="PS50853">
    <property type="entry name" value="FN3"/>
    <property type="match status" value="5"/>
</dbReference>
<dbReference type="SUPFAM" id="SSF49265">
    <property type="entry name" value="Fibronectin type III"/>
    <property type="match status" value="3"/>
</dbReference>
<dbReference type="InterPro" id="IPR003961">
    <property type="entry name" value="FN3_dom"/>
</dbReference>
<feature type="domain" description="Fibronectin type-III" evidence="4">
    <location>
        <begin position="452"/>
        <end position="541"/>
    </location>
</feature>
<dbReference type="InterPro" id="IPR050991">
    <property type="entry name" value="ECM_Regulatory_Proteins"/>
</dbReference>
<sequence>MIKKLLFPLFTLMVTGVFAQNLYDDANAASPANEADATTGWAGTTDIFSDNTDAQSGVFSLRAVSNGNNGTYVSYTWDAVVGQDYYISIWARRGAQFNNPAFANWQGVSGFSTTAITNSTWQQREWTVTATSTTPQIRVYVSPWSARLVAGNTVFIDNIVIVPDGADTEPPTPVNDLTSSNTTFNSTELTWSASTDNIGVVNYQVFQDGVWRGNAGGGITSLIVTGLDSETSYDFTVFAEDAAGNLSAAGNTETVVTLAAPDTEGPSAITDLASANTTTTTTDLSWSASTDNVGVTNYEVFQDGVSIANTGTTTAFNVTGLAPSTSYDFTVFAEDAAGNVSTVSNTETVVTAGVPDTEAPSAVTDLSSANTTFNSTDLSWSPATDNVGVTNYEVFQDGVSIGNTGTTTFNVTGLAELTSYDFTVFAQDAAGNTSPVSNTETVVTLQAPDTEAPSAITDLSSANTTTTTTDLTWSASTDNVGVTNYEVFQDGVSIANTGTTTAFNVTGLSPSTSYDFTVFAEDAAGNISAVSNTETVNTDAIPDTEAPTAVSDLSASGTTSNSTVLSWSASTDNVGVTNYEVFQDGVSIANTGTATSFNVNGLSPSTSYDFTVLAEDAVGNVSAAGNTETVLTLDGGGIIDYTSENSNLNTVDWTARDLFADRNMGIGTTDTQGYRLAVAGNMIAEGVRVELQGNWPDYVFEPGFDLKDLEEIKEFIKENGHLPNIPSADEIEKEGIDLGTMNAKLLEKIEELTLYLIAQDNKIKQLELEKARIDALLERVEKLEEKQK</sequence>
<gene>
    <name evidence="5" type="ORF">GTQ34_04875</name>
</gene>
<dbReference type="SMART" id="SM00060">
    <property type="entry name" value="FN3"/>
    <property type="match status" value="5"/>
</dbReference>
<name>A0A964TD09_9FLAO</name>
<evidence type="ECO:0000256" key="3">
    <source>
        <dbReference type="SAM" id="SignalP"/>
    </source>
</evidence>
<evidence type="ECO:0000259" key="4">
    <source>
        <dbReference type="PROSITE" id="PS50853"/>
    </source>
</evidence>
<dbReference type="CDD" id="cd00063">
    <property type="entry name" value="FN3"/>
    <property type="match status" value="5"/>
</dbReference>
<comment type="caution">
    <text evidence="5">The sequence shown here is derived from an EMBL/GenBank/DDBJ whole genome shotgun (WGS) entry which is preliminary data.</text>
</comment>
<dbReference type="Gene3D" id="2.60.120.260">
    <property type="entry name" value="Galactose-binding domain-like"/>
    <property type="match status" value="1"/>
</dbReference>
<feature type="domain" description="Fibronectin type-III" evidence="4">
    <location>
        <begin position="549"/>
        <end position="635"/>
    </location>
</feature>
<accession>A0A964TD09</accession>
<feature type="coiled-coil region" evidence="2">
    <location>
        <begin position="749"/>
        <end position="786"/>
    </location>
</feature>
<dbReference type="AlphaFoldDB" id="A0A964TD09"/>
<proteinExistence type="predicted"/>
<keyword evidence="6" id="KW-1185">Reference proteome</keyword>
<organism evidence="5 6">
    <name type="scientific">Flagellimonas ochracea</name>
    <dbReference type="NCBI Taxonomy" id="2696472"/>
    <lineage>
        <taxon>Bacteria</taxon>
        <taxon>Pseudomonadati</taxon>
        <taxon>Bacteroidota</taxon>
        <taxon>Flavobacteriia</taxon>
        <taxon>Flavobacteriales</taxon>
        <taxon>Flavobacteriaceae</taxon>
        <taxon>Flagellimonas</taxon>
    </lineage>
</organism>
<evidence type="ECO:0000256" key="2">
    <source>
        <dbReference type="SAM" id="Coils"/>
    </source>
</evidence>
<feature type="domain" description="Fibronectin type-III" evidence="4">
    <location>
        <begin position="359"/>
        <end position="447"/>
    </location>
</feature>
<dbReference type="PANTHER" id="PTHR46708:SF11">
    <property type="entry name" value="RECEPTOR-TYPE TYROSINE-PROTEIN PHOSPHATASE ETA-LIKE"/>
    <property type="match status" value="1"/>
</dbReference>
<evidence type="ECO:0000313" key="6">
    <source>
        <dbReference type="Proteomes" id="UP000667650"/>
    </source>
</evidence>
<feature type="domain" description="Fibronectin type-III" evidence="4">
    <location>
        <begin position="170"/>
        <end position="260"/>
    </location>
</feature>
<dbReference type="RefSeq" id="WP_166522621.1">
    <property type="nucleotide sequence ID" value="NZ_JAAABI010000001.1"/>
</dbReference>
<evidence type="ECO:0000313" key="5">
    <source>
        <dbReference type="EMBL" id="NAY91246.1"/>
    </source>
</evidence>
<evidence type="ECO:0000256" key="1">
    <source>
        <dbReference type="ARBA" id="ARBA00022737"/>
    </source>
</evidence>